<accession>A0AA40CK55</accession>
<dbReference type="EMBL" id="JAULSV010000006">
    <property type="protein sequence ID" value="KAK0641916.1"/>
    <property type="molecule type" value="Genomic_DNA"/>
</dbReference>
<sequence length="427" mass="44557">MTEPNRIVVEPAPAGQDSLPRLQAAVDQLQGTGEIVLLPTRPYLLSGTWYLPRPASGALGLNITSIGHATLRLHDSVTVPPADGLLRVESNWQYKLSGFSVVGPGTRSDPVTTPRSGIGIWLGHEAGHGGGDGTHGGGCILERVYAIGWGVGFRLGTAEHIATSELLFSHCSARICDVGMELLDQNTLNVALVMWGMEANRVGVRVYQPGANDVHVWGGSASNNGVDFHLAPGGVFSVNGYRSEGARQFLVSGQTRAKTNVVISSCEVLGMVGDGSVAAVHCGWGNCLTVVSSTIQGWIGWQQVFGPGGVPLVVGTLTMMGVCVWGSPDRPFRGDGSAAGLPYRVFGCSYRLPGNPDGVPDGWFPDQIGVVRASGDLVPAWTVDADGVFQLGGSPRVVTGSWADGSAARNLAVVLEEAGIIANQTTA</sequence>
<evidence type="ECO:0000313" key="1">
    <source>
        <dbReference type="EMBL" id="KAK0641916.1"/>
    </source>
</evidence>
<proteinExistence type="predicted"/>
<dbReference type="InterPro" id="IPR011050">
    <property type="entry name" value="Pectin_lyase_fold/virulence"/>
</dbReference>
<keyword evidence="2" id="KW-1185">Reference proteome</keyword>
<comment type="caution">
    <text evidence="1">The sequence shown here is derived from an EMBL/GenBank/DDBJ whole genome shotgun (WGS) entry which is preliminary data.</text>
</comment>
<dbReference type="InterPro" id="IPR012334">
    <property type="entry name" value="Pectin_lyas_fold"/>
</dbReference>
<evidence type="ECO:0000313" key="2">
    <source>
        <dbReference type="Proteomes" id="UP001174936"/>
    </source>
</evidence>
<name>A0AA40CK55_9PEZI</name>
<protein>
    <submittedName>
        <fullName evidence="1">Uncharacterized protein</fullName>
    </submittedName>
</protein>
<gene>
    <name evidence="1" type="ORF">B0T16DRAFT_496529</name>
</gene>
<dbReference type="SUPFAM" id="SSF51126">
    <property type="entry name" value="Pectin lyase-like"/>
    <property type="match status" value="1"/>
</dbReference>
<dbReference type="Gene3D" id="2.160.20.10">
    <property type="entry name" value="Single-stranded right-handed beta-helix, Pectin lyase-like"/>
    <property type="match status" value="1"/>
</dbReference>
<dbReference type="AlphaFoldDB" id="A0AA40CK55"/>
<organism evidence="1 2">
    <name type="scientific">Cercophora newfieldiana</name>
    <dbReference type="NCBI Taxonomy" id="92897"/>
    <lineage>
        <taxon>Eukaryota</taxon>
        <taxon>Fungi</taxon>
        <taxon>Dikarya</taxon>
        <taxon>Ascomycota</taxon>
        <taxon>Pezizomycotina</taxon>
        <taxon>Sordariomycetes</taxon>
        <taxon>Sordariomycetidae</taxon>
        <taxon>Sordariales</taxon>
        <taxon>Lasiosphaeriaceae</taxon>
        <taxon>Cercophora</taxon>
    </lineage>
</organism>
<dbReference type="Proteomes" id="UP001174936">
    <property type="component" value="Unassembled WGS sequence"/>
</dbReference>
<reference evidence="1" key="1">
    <citation type="submission" date="2023-06" db="EMBL/GenBank/DDBJ databases">
        <title>Genome-scale phylogeny and comparative genomics of the fungal order Sordariales.</title>
        <authorList>
            <consortium name="Lawrence Berkeley National Laboratory"/>
            <person name="Hensen N."/>
            <person name="Bonometti L."/>
            <person name="Westerberg I."/>
            <person name="Brannstrom I.O."/>
            <person name="Guillou S."/>
            <person name="Cros-Aarteil S."/>
            <person name="Calhoun S."/>
            <person name="Haridas S."/>
            <person name="Kuo A."/>
            <person name="Mondo S."/>
            <person name="Pangilinan J."/>
            <person name="Riley R."/>
            <person name="Labutti K."/>
            <person name="Andreopoulos B."/>
            <person name="Lipzen A."/>
            <person name="Chen C."/>
            <person name="Yanf M."/>
            <person name="Daum C."/>
            <person name="Ng V."/>
            <person name="Clum A."/>
            <person name="Steindorff A."/>
            <person name="Ohm R."/>
            <person name="Martin F."/>
            <person name="Silar P."/>
            <person name="Natvig D."/>
            <person name="Lalanne C."/>
            <person name="Gautier V."/>
            <person name="Ament-Velasquez S.L."/>
            <person name="Kruys A."/>
            <person name="Hutchinson M.I."/>
            <person name="Powell A.J."/>
            <person name="Barry K."/>
            <person name="Miller A.N."/>
            <person name="Grigoriev I.V."/>
            <person name="Debuchy R."/>
            <person name="Gladieux P."/>
            <person name="Thoren M.H."/>
            <person name="Johannesson H."/>
        </authorList>
    </citation>
    <scope>NUCLEOTIDE SEQUENCE</scope>
    <source>
        <strain evidence="1">SMH2532-1</strain>
    </source>
</reference>